<dbReference type="InterPro" id="IPR004841">
    <property type="entry name" value="AA-permease/SLC12A_dom"/>
</dbReference>
<feature type="transmembrane region" description="Helical" evidence="5">
    <location>
        <begin position="351"/>
        <end position="372"/>
    </location>
</feature>
<evidence type="ECO:0000256" key="3">
    <source>
        <dbReference type="ARBA" id="ARBA00022989"/>
    </source>
</evidence>
<comment type="caution">
    <text evidence="7">The sequence shown here is derived from an EMBL/GenBank/DDBJ whole genome shotgun (WGS) entry which is preliminary data.</text>
</comment>
<organism evidence="7 8">
    <name type="scientific">Paenibacillus thailandensis</name>
    <dbReference type="NCBI Taxonomy" id="393250"/>
    <lineage>
        <taxon>Bacteria</taxon>
        <taxon>Bacillati</taxon>
        <taxon>Bacillota</taxon>
        <taxon>Bacilli</taxon>
        <taxon>Bacillales</taxon>
        <taxon>Paenibacillaceae</taxon>
        <taxon>Paenibacillus</taxon>
    </lineage>
</organism>
<keyword evidence="4 5" id="KW-0472">Membrane</keyword>
<comment type="subcellular location">
    <subcellularLocation>
        <location evidence="1">Membrane</location>
        <topology evidence="1">Multi-pass membrane protein</topology>
    </subcellularLocation>
</comment>
<dbReference type="Proteomes" id="UP001597493">
    <property type="component" value="Unassembled WGS sequence"/>
</dbReference>
<evidence type="ECO:0000256" key="4">
    <source>
        <dbReference type="ARBA" id="ARBA00023136"/>
    </source>
</evidence>
<protein>
    <submittedName>
        <fullName evidence="7">APC family permease</fullName>
    </submittedName>
</protein>
<dbReference type="Gene3D" id="1.20.1740.10">
    <property type="entry name" value="Amino acid/polyamine transporter I"/>
    <property type="match status" value="1"/>
</dbReference>
<feature type="transmembrane region" description="Helical" evidence="5">
    <location>
        <begin position="152"/>
        <end position="169"/>
    </location>
</feature>
<feature type="transmembrane region" description="Helical" evidence="5">
    <location>
        <begin position="47"/>
        <end position="66"/>
    </location>
</feature>
<dbReference type="EMBL" id="JBHUMY010000007">
    <property type="protein sequence ID" value="MFD2660254.1"/>
    <property type="molecule type" value="Genomic_DNA"/>
</dbReference>
<accession>A0ABW5QVA2</accession>
<feature type="transmembrane region" description="Helical" evidence="5">
    <location>
        <begin position="189"/>
        <end position="208"/>
    </location>
</feature>
<dbReference type="PANTHER" id="PTHR42770">
    <property type="entry name" value="AMINO ACID TRANSPORTER-RELATED"/>
    <property type="match status" value="1"/>
</dbReference>
<reference evidence="8" key="1">
    <citation type="journal article" date="2019" name="Int. J. Syst. Evol. Microbiol.">
        <title>The Global Catalogue of Microorganisms (GCM) 10K type strain sequencing project: providing services to taxonomists for standard genome sequencing and annotation.</title>
        <authorList>
            <consortium name="The Broad Institute Genomics Platform"/>
            <consortium name="The Broad Institute Genome Sequencing Center for Infectious Disease"/>
            <person name="Wu L."/>
            <person name="Ma J."/>
        </authorList>
    </citation>
    <scope>NUCLEOTIDE SEQUENCE [LARGE SCALE GENOMIC DNA]</scope>
    <source>
        <strain evidence="8">TISTR 1827</strain>
    </source>
</reference>
<feature type="transmembrane region" description="Helical" evidence="5">
    <location>
        <begin position="325"/>
        <end position="345"/>
    </location>
</feature>
<dbReference type="PANTHER" id="PTHR42770:SF8">
    <property type="entry name" value="PUTRESCINE IMPORTER PUUP"/>
    <property type="match status" value="1"/>
</dbReference>
<feature type="transmembrane region" description="Helical" evidence="5">
    <location>
        <begin position="120"/>
        <end position="140"/>
    </location>
</feature>
<feature type="domain" description="Amino acid permease/ SLC12A" evidence="6">
    <location>
        <begin position="18"/>
        <end position="400"/>
    </location>
</feature>
<sequence>MKPEIQLNRTLSLAQVVFLGLAWMTPMIYFTTYGVAFETSRGMLTQAYALAFCAIFFTALSYGAMARRFPTSGSSYTYAGKAIHPKAGFLVGWSVLMDYLFSPLIAYLMFGIFMHAQFPSVPAAVWIVLINLVLTAVSALGIKFSAALSKTFVLLQIVFIGFFCAILAKRLIDGGIPGNPLEPFLQTEVPLSVLLAGASIICFSFLGFDSVTTMSEETVNAGKTVPKAILLIILIASVIYLTTSYITQLAFPGLQLPATDDAAFELMKLVGGAGLSALFITVLVFAIFTQGLASLTTVTRLLYVMGRDSELPKRTFGYLHPKFKTPLFNIAVVNGFALLALVIPLDMALTFINFGALTAFFFVNLSVIAQLYIRDRKRSAADTIRYLLFPLVGAFIVGWLLSLLDGHALMTGLAWIIAGAAYKIWRSKGFKRPFLAAKPAIAEELRSDKRL</sequence>
<dbReference type="Pfam" id="PF00324">
    <property type="entry name" value="AA_permease"/>
    <property type="match status" value="1"/>
</dbReference>
<feature type="transmembrane region" description="Helical" evidence="5">
    <location>
        <begin position="271"/>
        <end position="304"/>
    </location>
</feature>
<evidence type="ECO:0000256" key="1">
    <source>
        <dbReference type="ARBA" id="ARBA00004141"/>
    </source>
</evidence>
<feature type="transmembrane region" description="Helical" evidence="5">
    <location>
        <begin position="407"/>
        <end position="425"/>
    </location>
</feature>
<dbReference type="InterPro" id="IPR050367">
    <property type="entry name" value="APC_superfamily"/>
</dbReference>
<name>A0ABW5QVA2_9BACL</name>
<feature type="transmembrane region" description="Helical" evidence="5">
    <location>
        <begin position="229"/>
        <end position="251"/>
    </location>
</feature>
<evidence type="ECO:0000256" key="5">
    <source>
        <dbReference type="SAM" id="Phobius"/>
    </source>
</evidence>
<evidence type="ECO:0000256" key="2">
    <source>
        <dbReference type="ARBA" id="ARBA00022692"/>
    </source>
</evidence>
<keyword evidence="8" id="KW-1185">Reference proteome</keyword>
<evidence type="ECO:0000313" key="8">
    <source>
        <dbReference type="Proteomes" id="UP001597493"/>
    </source>
</evidence>
<evidence type="ECO:0000259" key="6">
    <source>
        <dbReference type="Pfam" id="PF00324"/>
    </source>
</evidence>
<feature type="transmembrane region" description="Helical" evidence="5">
    <location>
        <begin position="12"/>
        <end position="35"/>
    </location>
</feature>
<keyword evidence="2 5" id="KW-0812">Transmembrane</keyword>
<gene>
    <name evidence="7" type="ORF">ACFSW5_08210</name>
</gene>
<dbReference type="RefSeq" id="WP_379271306.1">
    <property type="nucleotide sequence ID" value="NZ_JBHUGT010000018.1"/>
</dbReference>
<evidence type="ECO:0000313" key="7">
    <source>
        <dbReference type="EMBL" id="MFD2660254.1"/>
    </source>
</evidence>
<proteinExistence type="predicted"/>
<feature type="transmembrane region" description="Helical" evidence="5">
    <location>
        <begin position="87"/>
        <end position="114"/>
    </location>
</feature>
<feature type="transmembrane region" description="Helical" evidence="5">
    <location>
        <begin position="384"/>
        <end position="401"/>
    </location>
</feature>
<keyword evidence="3 5" id="KW-1133">Transmembrane helix</keyword>
<dbReference type="PIRSF" id="PIRSF006060">
    <property type="entry name" value="AA_transporter"/>
    <property type="match status" value="1"/>
</dbReference>